<name>A0AA42CLP1_9HYPH</name>
<protein>
    <submittedName>
        <fullName evidence="1">Uncharacterized protein</fullName>
    </submittedName>
</protein>
<accession>A0AA42CLP1</accession>
<dbReference type="Proteomes" id="UP001165667">
    <property type="component" value="Unassembled WGS sequence"/>
</dbReference>
<dbReference type="RefSeq" id="WP_282583945.1">
    <property type="nucleotide sequence ID" value="NZ_JAMOIM010000003.1"/>
</dbReference>
<evidence type="ECO:0000313" key="2">
    <source>
        <dbReference type="Proteomes" id="UP001165667"/>
    </source>
</evidence>
<proteinExistence type="predicted"/>
<gene>
    <name evidence="1" type="ORF">M8523_06030</name>
</gene>
<keyword evidence="2" id="KW-1185">Reference proteome</keyword>
<reference evidence="1" key="1">
    <citation type="submission" date="2022-05" db="EMBL/GenBank/DDBJ databases">
        <authorList>
            <person name="Pankratov T."/>
        </authorList>
    </citation>
    <scope>NUCLEOTIDE SEQUENCE</scope>
    <source>
        <strain evidence="1">BP6-180914</strain>
    </source>
</reference>
<sequence>MALPLDADERHGKSDGDVARVKFVLLEWGGKPLYRKELRYCIRSLLAECPDAAGNIVIYTDCPATYERDSPVVEVIDISADMPGFTRQGSYHFRAKVCVLIDALKRYNAPSVLLDTDSFIKPGFDAALRSALSRGAVMNYLTGRNPFPSLSDFAVELPHAGLYRYQADDAPLYNSGLIAVGPAHRPALEDALVLMDALQPLTADLRHDQEQFAVGEGLRMHGIEVGENRTEFRHYCSYWPKQYMHWRFSFLPELETAALVAARPHLALNKAIARLYKAFALMRLVPHAPRPHRKRGRRQTG</sequence>
<dbReference type="EMBL" id="JAMOIM010000003">
    <property type="protein sequence ID" value="MCW6507577.1"/>
    <property type="molecule type" value="Genomic_DNA"/>
</dbReference>
<comment type="caution">
    <text evidence="1">The sequence shown here is derived from an EMBL/GenBank/DDBJ whole genome shotgun (WGS) entry which is preliminary data.</text>
</comment>
<dbReference type="AlphaFoldDB" id="A0AA42CLP1"/>
<evidence type="ECO:0000313" key="1">
    <source>
        <dbReference type="EMBL" id="MCW6507577.1"/>
    </source>
</evidence>
<organism evidence="1 2">
    <name type="scientific">Lichenifustis flavocetrariae</name>
    <dbReference type="NCBI Taxonomy" id="2949735"/>
    <lineage>
        <taxon>Bacteria</taxon>
        <taxon>Pseudomonadati</taxon>
        <taxon>Pseudomonadota</taxon>
        <taxon>Alphaproteobacteria</taxon>
        <taxon>Hyphomicrobiales</taxon>
        <taxon>Lichenihabitantaceae</taxon>
        <taxon>Lichenifustis</taxon>
    </lineage>
</organism>